<keyword evidence="2" id="KW-1185">Reference proteome</keyword>
<dbReference type="Proteomes" id="UP000812031">
    <property type="component" value="Unassembled WGS sequence"/>
</dbReference>
<evidence type="ECO:0000313" key="1">
    <source>
        <dbReference type="EMBL" id="MBW4362099.1"/>
    </source>
</evidence>
<organism evidence="1 2">
    <name type="scientific">Flavobacterium taihuense</name>
    <dbReference type="NCBI Taxonomy" id="2857508"/>
    <lineage>
        <taxon>Bacteria</taxon>
        <taxon>Pseudomonadati</taxon>
        <taxon>Bacteroidota</taxon>
        <taxon>Flavobacteriia</taxon>
        <taxon>Flavobacteriales</taxon>
        <taxon>Flavobacteriaceae</taxon>
        <taxon>Flavobacterium</taxon>
    </lineage>
</organism>
<accession>A0ABS6XZK3</accession>
<gene>
    <name evidence="1" type="ORF">KZH69_16535</name>
</gene>
<evidence type="ECO:0000313" key="2">
    <source>
        <dbReference type="Proteomes" id="UP000812031"/>
    </source>
</evidence>
<sequence>MPSLAGRMEAASPNIEKQGFFTLVFVKGNTAFQKLSRRLNFLLQLLYRLLKSSTTEIHPNPVLYLFRIELLLIKNNSILEKKQKNKYLN</sequence>
<dbReference type="EMBL" id="JAHWYN010000017">
    <property type="protein sequence ID" value="MBW4362099.1"/>
    <property type="molecule type" value="Genomic_DNA"/>
</dbReference>
<protein>
    <submittedName>
        <fullName evidence="1">Uncharacterized protein</fullName>
    </submittedName>
</protein>
<name>A0ABS6XZK3_9FLAO</name>
<dbReference type="RefSeq" id="WP_219318586.1">
    <property type="nucleotide sequence ID" value="NZ_JAHWYN010000017.1"/>
</dbReference>
<proteinExistence type="predicted"/>
<comment type="caution">
    <text evidence="1">The sequence shown here is derived from an EMBL/GenBank/DDBJ whole genome shotgun (WGS) entry which is preliminary data.</text>
</comment>
<reference evidence="1 2" key="1">
    <citation type="submission" date="2021-07" db="EMBL/GenBank/DDBJ databases">
        <title>Flavobacterium sp. nov. isolated from sediment on the Taihu Lake.</title>
        <authorList>
            <person name="Qu J.-H."/>
        </authorList>
    </citation>
    <scope>NUCLEOTIDE SEQUENCE [LARGE SCALE GENOMIC DNA]</scope>
    <source>
        <strain evidence="1 2">NAS39</strain>
    </source>
</reference>